<evidence type="ECO:0000256" key="1">
    <source>
        <dbReference type="SAM" id="MobiDB-lite"/>
    </source>
</evidence>
<feature type="region of interest" description="Disordered" evidence="1">
    <location>
        <begin position="713"/>
        <end position="737"/>
    </location>
</feature>
<evidence type="ECO:0000313" key="3">
    <source>
        <dbReference type="EMBL" id="PNW84259.1"/>
    </source>
</evidence>
<evidence type="ECO:0000256" key="2">
    <source>
        <dbReference type="SAM" id="Phobius"/>
    </source>
</evidence>
<feature type="compositionally biased region" description="Low complexity" evidence="1">
    <location>
        <begin position="187"/>
        <end position="225"/>
    </location>
</feature>
<dbReference type="Gramene" id="PNW84259">
    <property type="protein sequence ID" value="PNW84259"/>
    <property type="gene ID" value="CHLRE_04g227050v5"/>
</dbReference>
<feature type="region of interest" description="Disordered" evidence="1">
    <location>
        <begin position="187"/>
        <end position="242"/>
    </location>
</feature>
<gene>
    <name evidence="3" type="ORF">CHLRE_04g227050v5</name>
</gene>
<keyword evidence="2" id="KW-1133">Transmembrane helix</keyword>
<dbReference type="ExpressionAtlas" id="A0A2K3DUQ6">
    <property type="expression patterns" value="baseline and differential"/>
</dbReference>
<keyword evidence="4" id="KW-1185">Reference proteome</keyword>
<reference evidence="3 4" key="1">
    <citation type="journal article" date="2007" name="Science">
        <title>The Chlamydomonas genome reveals the evolution of key animal and plant functions.</title>
        <authorList>
            <person name="Merchant S.S."/>
            <person name="Prochnik S.E."/>
            <person name="Vallon O."/>
            <person name="Harris E.H."/>
            <person name="Karpowicz S.J."/>
            <person name="Witman G.B."/>
            <person name="Terry A."/>
            <person name="Salamov A."/>
            <person name="Fritz-Laylin L.K."/>
            <person name="Marechal-Drouard L."/>
            <person name="Marshall W.F."/>
            <person name="Qu L.H."/>
            <person name="Nelson D.R."/>
            <person name="Sanderfoot A.A."/>
            <person name="Spalding M.H."/>
            <person name="Kapitonov V.V."/>
            <person name="Ren Q."/>
            <person name="Ferris P."/>
            <person name="Lindquist E."/>
            <person name="Shapiro H."/>
            <person name="Lucas S.M."/>
            <person name="Grimwood J."/>
            <person name="Schmutz J."/>
            <person name="Cardol P."/>
            <person name="Cerutti H."/>
            <person name="Chanfreau G."/>
            <person name="Chen C.L."/>
            <person name="Cognat V."/>
            <person name="Croft M.T."/>
            <person name="Dent R."/>
            <person name="Dutcher S."/>
            <person name="Fernandez E."/>
            <person name="Fukuzawa H."/>
            <person name="Gonzalez-Ballester D."/>
            <person name="Gonzalez-Halphen D."/>
            <person name="Hallmann A."/>
            <person name="Hanikenne M."/>
            <person name="Hippler M."/>
            <person name="Inwood W."/>
            <person name="Jabbari K."/>
            <person name="Kalanon M."/>
            <person name="Kuras R."/>
            <person name="Lefebvre P.A."/>
            <person name="Lemaire S.D."/>
            <person name="Lobanov A.V."/>
            <person name="Lohr M."/>
            <person name="Manuell A."/>
            <person name="Meier I."/>
            <person name="Mets L."/>
            <person name="Mittag M."/>
            <person name="Mittelmeier T."/>
            <person name="Moroney J.V."/>
            <person name="Moseley J."/>
            <person name="Napoli C."/>
            <person name="Nedelcu A.M."/>
            <person name="Niyogi K."/>
            <person name="Novoselov S.V."/>
            <person name="Paulsen I.T."/>
            <person name="Pazour G."/>
            <person name="Purton S."/>
            <person name="Ral J.P."/>
            <person name="Riano-Pachon D.M."/>
            <person name="Riekhof W."/>
            <person name="Rymarquis L."/>
            <person name="Schroda M."/>
            <person name="Stern D."/>
            <person name="Umen J."/>
            <person name="Willows R."/>
            <person name="Wilson N."/>
            <person name="Zimmer S.L."/>
            <person name="Allmer J."/>
            <person name="Balk J."/>
            <person name="Bisova K."/>
            <person name="Chen C.J."/>
            <person name="Elias M."/>
            <person name="Gendler K."/>
            <person name="Hauser C."/>
            <person name="Lamb M.R."/>
            <person name="Ledford H."/>
            <person name="Long J.C."/>
            <person name="Minagawa J."/>
            <person name="Page M.D."/>
            <person name="Pan J."/>
            <person name="Pootakham W."/>
            <person name="Roje S."/>
            <person name="Rose A."/>
            <person name="Stahlberg E."/>
            <person name="Terauchi A.M."/>
            <person name="Yang P."/>
            <person name="Ball S."/>
            <person name="Bowler C."/>
            <person name="Dieckmann C.L."/>
            <person name="Gladyshev V.N."/>
            <person name="Green P."/>
            <person name="Jorgensen R."/>
            <person name="Mayfield S."/>
            <person name="Mueller-Roeber B."/>
            <person name="Rajamani S."/>
            <person name="Sayre R.T."/>
            <person name="Brokstein P."/>
            <person name="Dubchak I."/>
            <person name="Goodstein D."/>
            <person name="Hornick L."/>
            <person name="Huang Y.W."/>
            <person name="Jhaveri J."/>
            <person name="Luo Y."/>
            <person name="Martinez D."/>
            <person name="Ngau W.C."/>
            <person name="Otillar B."/>
            <person name="Poliakov A."/>
            <person name="Porter A."/>
            <person name="Szajkowski L."/>
            <person name="Werner G."/>
            <person name="Zhou K."/>
            <person name="Grigoriev I.V."/>
            <person name="Rokhsar D.S."/>
            <person name="Grossman A.R."/>
        </authorList>
    </citation>
    <scope>NUCLEOTIDE SEQUENCE [LARGE SCALE GENOMIC DNA]</scope>
    <source>
        <strain evidence="4">CC-503</strain>
    </source>
</reference>
<feature type="compositionally biased region" description="Gly residues" evidence="1">
    <location>
        <begin position="885"/>
        <end position="895"/>
    </location>
</feature>
<feature type="region of interest" description="Disordered" evidence="1">
    <location>
        <begin position="847"/>
        <end position="897"/>
    </location>
</feature>
<dbReference type="AlphaFoldDB" id="A0A2K3DUQ6"/>
<name>A0A2K3DUQ6_CHLRE</name>
<dbReference type="KEGG" id="cre:CHLRE_04g227050v5"/>
<dbReference type="EMBL" id="CM008965">
    <property type="protein sequence ID" value="PNW84259.1"/>
    <property type="molecule type" value="Genomic_DNA"/>
</dbReference>
<feature type="compositionally biased region" description="Low complexity" evidence="1">
    <location>
        <begin position="604"/>
        <end position="614"/>
    </location>
</feature>
<organism evidence="3 4">
    <name type="scientific">Chlamydomonas reinhardtii</name>
    <name type="common">Chlamydomonas smithii</name>
    <dbReference type="NCBI Taxonomy" id="3055"/>
    <lineage>
        <taxon>Eukaryota</taxon>
        <taxon>Viridiplantae</taxon>
        <taxon>Chlorophyta</taxon>
        <taxon>core chlorophytes</taxon>
        <taxon>Chlorophyceae</taxon>
        <taxon>CS clade</taxon>
        <taxon>Chlamydomonadales</taxon>
        <taxon>Chlamydomonadaceae</taxon>
        <taxon>Chlamydomonas</taxon>
    </lineage>
</organism>
<dbReference type="RefSeq" id="XP_042925379.1">
    <property type="nucleotide sequence ID" value="XM_043062027.1"/>
</dbReference>
<accession>A0A2K3DUQ6</accession>
<feature type="compositionally biased region" description="Acidic residues" evidence="1">
    <location>
        <begin position="725"/>
        <end position="737"/>
    </location>
</feature>
<dbReference type="OrthoDB" id="553187at2759"/>
<keyword evidence="2" id="KW-0812">Transmembrane</keyword>
<dbReference type="GeneID" id="66053286"/>
<dbReference type="Proteomes" id="UP000006906">
    <property type="component" value="Chromosome 4"/>
</dbReference>
<dbReference type="InParanoid" id="A0A2K3DUQ6"/>
<keyword evidence="2" id="KW-0472">Membrane</keyword>
<feature type="compositionally biased region" description="Low complexity" evidence="1">
    <location>
        <begin position="847"/>
        <end position="884"/>
    </location>
</feature>
<sequence length="1202" mass="123379">MFYCHAARFLASVSLSDSAYWGYAAPLASYLMRTIPSAYHLLLGPRHQPSPVASIVVLQASWPRTLFYIISLQRVSLSLEAAALVFHFLANCILCVWYSNPDTQDAPLQGFRAVWPVLQVLLLGAASWAFHFSKRGQQQNQQPPQRTQHKDHQAVAEAPSYCCCLSLPRSSSEKWASAAEQHDDHAAGSSCAAGASGRQQSSSSIGSWPAGEAAAAAGRETPATAGHAKASSGCSPAASCQTTAGAGAGAATSAEWLLSQPWLAQTQQPQPQPQQHLQTQVKWPAAASTAATSAGGGSSVAALQALRQQLLQGRAAEYAALLLQAPPPPYRSRTRPTTQFAKIRGMELEEVAQDWQKRLQEHLDKQGLMLTGAYIRRGCIELVVEFVRLPTAAAGGASGTAAREGDAKPTAPLSFAQLQQLLQTLPQPLGPPRADAGVTMVAARETAVGAVVDVLRPIEVLGSAAVAPVVQAPLLAACTSFHGPVAGAACWVTPGGQTAAVSPLGTALPPRFLSLHPRVAMLPPPPQQPRALGAARKQQATAARPLLLTLELWFPPSSAGASADGGGSNRAAAAVEVLLRHRHRYLPATARRLQEGGASRADEPAAGIGAAAPASPGEGCVERYEVDVRLGDGESADAVLEPGLLQVDVRWGGLPYMSLPVLLLPSAAAAGGDAAVAAAAAGLAAVDLAAVGEELQRFCDWFGCRGEAGSDVEAGAEGTATREVDMDEDQEDDADEQDWSGSLLYDISLVLFGENCMAVAAGNTDLGDGSSGCGRSGGSGGGTPRAHLLAQRLVGRVVLARDLLQYAEANAMPHLAGLVAGQLVTLQEQLAAAGGGGSLSSSGLGSQAAVGSAGASSDGASGEASRGARGAGLAPVAAADAPPAGGSGSGAGSGPQPGNACVVSGGGSKDHGAHMAACCCDTSPDCDGGSGSTSCGGRDEPVTTSLRSNPAPVRAVAWRALLLFAGMGREAPEEAAAFCEARTAWNLRNAPLIEVFELLTCLSMLARYYVPVAIGPQAPETFTGTVTFIGLVRSGAALIVFTAPLLLAAWVVMPLVLAVLGVPREGRVRAAAQVQQLRQWVRAGPAIWLRYAASVASKALMLALRVSPPPMWRAYSVGLGMVAADGLLLPVACLQWHQLQRQYNASRCADMRGVWRCVVGPHRVCGVAGGAAGGGGAGGHVGVPRVPAATAHPAACTPPHAT</sequence>
<feature type="transmembrane region" description="Helical" evidence="2">
    <location>
        <begin position="1036"/>
        <end position="1060"/>
    </location>
</feature>
<proteinExistence type="predicted"/>
<protein>
    <submittedName>
        <fullName evidence="3">Uncharacterized protein</fullName>
    </submittedName>
</protein>
<evidence type="ECO:0000313" key="4">
    <source>
        <dbReference type="Proteomes" id="UP000006906"/>
    </source>
</evidence>
<feature type="region of interest" description="Disordered" evidence="1">
    <location>
        <begin position="594"/>
        <end position="614"/>
    </location>
</feature>